<accession>A0ACC2R286</accession>
<organism evidence="1 2">
    <name type="scientific">Mythimna loreyi</name>
    <dbReference type="NCBI Taxonomy" id="667449"/>
    <lineage>
        <taxon>Eukaryota</taxon>
        <taxon>Metazoa</taxon>
        <taxon>Ecdysozoa</taxon>
        <taxon>Arthropoda</taxon>
        <taxon>Hexapoda</taxon>
        <taxon>Insecta</taxon>
        <taxon>Pterygota</taxon>
        <taxon>Neoptera</taxon>
        <taxon>Endopterygota</taxon>
        <taxon>Lepidoptera</taxon>
        <taxon>Glossata</taxon>
        <taxon>Ditrysia</taxon>
        <taxon>Noctuoidea</taxon>
        <taxon>Noctuidae</taxon>
        <taxon>Noctuinae</taxon>
        <taxon>Hadenini</taxon>
        <taxon>Mythimna</taxon>
    </lineage>
</organism>
<sequence length="350" mass="40162">MVNMYNRTSADINPYDVRPSNSSREPTAPVAVKFDKDAPYYDMSGDKYLIILNHHTFEKTKYFKRKPSTRNGTYNDEGRLRQVFDKLGFLTFVFRNLKYQDIIDRLTSIATTLDRTRTSCVCITILTHGDKGGKVFAADQPYQLSEVMDIFGKHVNLINKPKLFFVQACRGGNMDPGHTVNLSTQCDSELRNMPSYSTSEIPSCHYSSFEEVMMIMEQPQKTDASSFCLWSFLDSLKASVGCWKDPDDLDISDSQDKSFLTVPTHADTLVVCSTVEDFLSYRDGSGSWMIQALCNTILQNHESQNLLDMIIQMNRTVAYEKTTRFCKLKEMNKKKQMPETRFTLTKHLKF</sequence>
<gene>
    <name evidence="1" type="ORF">PYW08_001250</name>
</gene>
<reference evidence="1" key="1">
    <citation type="submission" date="2023-03" db="EMBL/GenBank/DDBJ databases">
        <title>Chromosome-level genomes of two armyworms, Mythimna separata and Mythimna loreyi, provide insights into the biosynthesis and reception of sex pheromones.</title>
        <authorList>
            <person name="Zhao H."/>
        </authorList>
    </citation>
    <scope>NUCLEOTIDE SEQUENCE</scope>
    <source>
        <strain evidence="1">BeijingLab</strain>
    </source>
</reference>
<evidence type="ECO:0000313" key="1">
    <source>
        <dbReference type="EMBL" id="KAJ8729669.1"/>
    </source>
</evidence>
<dbReference type="Proteomes" id="UP001231649">
    <property type="component" value="Chromosome 10"/>
</dbReference>
<dbReference type="EMBL" id="CM056786">
    <property type="protein sequence ID" value="KAJ8729669.1"/>
    <property type="molecule type" value="Genomic_DNA"/>
</dbReference>
<comment type="caution">
    <text evidence="1">The sequence shown here is derived from an EMBL/GenBank/DDBJ whole genome shotgun (WGS) entry which is preliminary data.</text>
</comment>
<protein>
    <submittedName>
        <fullName evidence="1">Uncharacterized protein</fullName>
    </submittedName>
</protein>
<keyword evidence="2" id="KW-1185">Reference proteome</keyword>
<evidence type="ECO:0000313" key="2">
    <source>
        <dbReference type="Proteomes" id="UP001231649"/>
    </source>
</evidence>
<proteinExistence type="predicted"/>
<name>A0ACC2R286_9NEOP</name>